<dbReference type="STRING" id="3641.A0A061EDW1"/>
<evidence type="ECO:0000313" key="2">
    <source>
        <dbReference type="Proteomes" id="UP000026915"/>
    </source>
</evidence>
<dbReference type="Proteomes" id="UP000026915">
    <property type="component" value="Chromosome 4"/>
</dbReference>
<accession>A0A061EDW1</accession>
<reference evidence="1 2" key="1">
    <citation type="journal article" date="2013" name="Genome Biol.">
        <title>The genome sequence of the most widely cultivated cacao type and its use to identify candidate genes regulating pod color.</title>
        <authorList>
            <person name="Motamayor J.C."/>
            <person name="Mockaitis K."/>
            <person name="Schmutz J."/>
            <person name="Haiminen N."/>
            <person name="Iii D.L."/>
            <person name="Cornejo O."/>
            <person name="Findley S.D."/>
            <person name="Zheng P."/>
            <person name="Utro F."/>
            <person name="Royaert S."/>
            <person name="Saski C."/>
            <person name="Jenkins J."/>
            <person name="Podicheti R."/>
            <person name="Zhao M."/>
            <person name="Scheffler B.E."/>
            <person name="Stack J.C."/>
            <person name="Feltus F.A."/>
            <person name="Mustiga G.M."/>
            <person name="Amores F."/>
            <person name="Phillips W."/>
            <person name="Marelli J.P."/>
            <person name="May G.D."/>
            <person name="Shapiro H."/>
            <person name="Ma J."/>
            <person name="Bustamante C.D."/>
            <person name="Schnell R.J."/>
            <person name="Main D."/>
            <person name="Gilbert D."/>
            <person name="Parida L."/>
            <person name="Kuhn D.N."/>
        </authorList>
    </citation>
    <scope>NUCLEOTIDE SEQUENCE [LARGE SCALE GENOMIC DNA]</scope>
    <source>
        <strain evidence="2">cv. Matina 1-6</strain>
    </source>
</reference>
<evidence type="ECO:0000313" key="1">
    <source>
        <dbReference type="EMBL" id="EOY02813.1"/>
    </source>
</evidence>
<gene>
    <name evidence="1" type="ORF">TCM_017207</name>
</gene>
<name>A0A061EDW1_THECC</name>
<proteinExistence type="predicted"/>
<dbReference type="AlphaFoldDB" id="A0A061EDW1"/>
<protein>
    <submittedName>
        <fullName evidence="1">Uncharacterized protein</fullName>
    </submittedName>
</protein>
<organism evidence="1 2">
    <name type="scientific">Theobroma cacao</name>
    <name type="common">Cacao</name>
    <name type="synonym">Cocoa</name>
    <dbReference type="NCBI Taxonomy" id="3641"/>
    <lineage>
        <taxon>Eukaryota</taxon>
        <taxon>Viridiplantae</taxon>
        <taxon>Streptophyta</taxon>
        <taxon>Embryophyta</taxon>
        <taxon>Tracheophyta</taxon>
        <taxon>Spermatophyta</taxon>
        <taxon>Magnoliopsida</taxon>
        <taxon>eudicotyledons</taxon>
        <taxon>Gunneridae</taxon>
        <taxon>Pentapetalae</taxon>
        <taxon>rosids</taxon>
        <taxon>malvids</taxon>
        <taxon>Malvales</taxon>
        <taxon>Malvaceae</taxon>
        <taxon>Byttnerioideae</taxon>
        <taxon>Theobroma</taxon>
    </lineage>
</organism>
<sequence>MLLLGLILPPSFALDLIVLVAKTLPRTTSSFSRSHPSSFSAKPSPSLLRYMPSLALSKVPGINYRHLTSENRNGKHHLVKNKSKASIRDIMVSTPSECGDQSKIGDSMTSISSPLHTALREFASRNWEQPLAAIDLVPRKTVEEMISDNDGSMVKMEKDVKMIVEENNKLRDMV</sequence>
<dbReference type="HOGENOM" id="CLU_1542806_0_0_1"/>
<dbReference type="Gramene" id="EOY02813">
    <property type="protein sequence ID" value="EOY02813"/>
    <property type="gene ID" value="TCM_017207"/>
</dbReference>
<dbReference type="InParanoid" id="A0A061EDW1"/>
<keyword evidence="2" id="KW-1185">Reference proteome</keyword>
<dbReference type="EMBL" id="CM001882">
    <property type="protein sequence ID" value="EOY02813.1"/>
    <property type="molecule type" value="Genomic_DNA"/>
</dbReference>